<feature type="domain" description="RING-type" evidence="13">
    <location>
        <begin position="5"/>
        <end position="43"/>
    </location>
</feature>
<feature type="compositionally biased region" description="Polar residues" evidence="12">
    <location>
        <begin position="175"/>
        <end position="188"/>
    </location>
</feature>
<comment type="catalytic activity">
    <reaction evidence="1 11">
        <text>S-ubiquitinyl-[E2 ubiquitin-conjugating enzyme]-L-cysteine + [acceptor protein]-L-lysine = [E2 ubiquitin-conjugating enzyme]-L-cysteine + N(6)-ubiquitinyl-[acceptor protein]-L-lysine.</text>
        <dbReference type="EC" id="2.3.2.27"/>
    </reaction>
</comment>
<organism evidence="15 16">
    <name type="scientific">Leptotrombidium deliense</name>
    <dbReference type="NCBI Taxonomy" id="299467"/>
    <lineage>
        <taxon>Eukaryota</taxon>
        <taxon>Metazoa</taxon>
        <taxon>Ecdysozoa</taxon>
        <taxon>Arthropoda</taxon>
        <taxon>Chelicerata</taxon>
        <taxon>Arachnida</taxon>
        <taxon>Acari</taxon>
        <taxon>Acariformes</taxon>
        <taxon>Trombidiformes</taxon>
        <taxon>Prostigmata</taxon>
        <taxon>Anystina</taxon>
        <taxon>Parasitengona</taxon>
        <taxon>Trombiculoidea</taxon>
        <taxon>Trombiculidae</taxon>
        <taxon>Leptotrombidium</taxon>
    </lineage>
</organism>
<gene>
    <name evidence="15" type="ORF">B4U80_10048</name>
</gene>
<dbReference type="InterPro" id="IPR037197">
    <property type="entry name" value="WWE_dom_sf"/>
</dbReference>
<evidence type="ECO:0000313" key="15">
    <source>
        <dbReference type="EMBL" id="RWS29977.1"/>
    </source>
</evidence>
<dbReference type="STRING" id="299467.A0A443SR35"/>
<dbReference type="PROSITE" id="PS00518">
    <property type="entry name" value="ZF_RING_1"/>
    <property type="match status" value="1"/>
</dbReference>
<dbReference type="Proteomes" id="UP000288716">
    <property type="component" value="Unassembled WGS sequence"/>
</dbReference>
<keyword evidence="9 11" id="KW-0862">Zinc</keyword>
<dbReference type="SMART" id="SM00184">
    <property type="entry name" value="RING"/>
    <property type="match status" value="1"/>
</dbReference>
<dbReference type="EC" id="2.3.2.27" evidence="11"/>
<dbReference type="Pfam" id="PF02825">
    <property type="entry name" value="WWE"/>
    <property type="match status" value="1"/>
</dbReference>
<evidence type="ECO:0000256" key="11">
    <source>
        <dbReference type="RuleBase" id="RU367115"/>
    </source>
</evidence>
<dbReference type="OrthoDB" id="10065815at2759"/>
<evidence type="ECO:0000256" key="4">
    <source>
        <dbReference type="ARBA" id="ARBA00022679"/>
    </source>
</evidence>
<evidence type="ECO:0000256" key="7">
    <source>
        <dbReference type="ARBA" id="ARBA00022771"/>
    </source>
</evidence>
<feature type="domain" description="WWE" evidence="14">
    <location>
        <begin position="58"/>
        <end position="135"/>
    </location>
</feature>
<dbReference type="GO" id="GO:0006511">
    <property type="term" value="P:ubiquitin-dependent protein catabolic process"/>
    <property type="evidence" value="ECO:0007669"/>
    <property type="project" value="UniProtKB-UniRule"/>
</dbReference>
<comment type="PTM">
    <text evidence="11">Ubiquitinated; autoubiquitinated.</text>
</comment>
<accession>A0A443SR35</accession>
<dbReference type="Pfam" id="PF13445">
    <property type="entry name" value="zf-RING_UBOX"/>
    <property type="match status" value="1"/>
</dbReference>
<dbReference type="Gene3D" id="3.30.720.50">
    <property type="match status" value="1"/>
</dbReference>
<dbReference type="GO" id="GO:0061630">
    <property type="term" value="F:ubiquitin protein ligase activity"/>
    <property type="evidence" value="ECO:0007669"/>
    <property type="project" value="UniProtKB-UniRule"/>
</dbReference>
<comment type="subcellular location">
    <subcellularLocation>
        <location evidence="2 11">Cytoplasm</location>
        <location evidence="2 11">Cytosol</location>
    </subcellularLocation>
</comment>
<dbReference type="CDD" id="cd16546">
    <property type="entry name" value="RING-HC_RNF146"/>
    <property type="match status" value="1"/>
</dbReference>
<keyword evidence="6 11" id="KW-0479">Metal-binding</keyword>
<dbReference type="InterPro" id="IPR004170">
    <property type="entry name" value="WWE_dom"/>
</dbReference>
<keyword evidence="5" id="KW-0879">Wnt signaling pathway</keyword>
<evidence type="ECO:0000313" key="16">
    <source>
        <dbReference type="Proteomes" id="UP000288716"/>
    </source>
</evidence>
<keyword evidence="4 11" id="KW-0808">Transferase</keyword>
<feature type="region of interest" description="Disordered" evidence="12">
    <location>
        <begin position="153"/>
        <end position="195"/>
    </location>
</feature>
<dbReference type="PROSITE" id="PS50918">
    <property type="entry name" value="WWE"/>
    <property type="match status" value="1"/>
</dbReference>
<protein>
    <recommendedName>
        <fullName evidence="11">E3 ubiquitin-protein ligase</fullName>
        <ecNumber evidence="11">2.3.2.27</ecNumber>
    </recommendedName>
</protein>
<reference evidence="15 16" key="1">
    <citation type="journal article" date="2018" name="Gigascience">
        <title>Genomes of trombidid mites reveal novel predicted allergens and laterally-transferred genes associated with secondary metabolism.</title>
        <authorList>
            <person name="Dong X."/>
            <person name="Chaisiri K."/>
            <person name="Xia D."/>
            <person name="Armstrong S.D."/>
            <person name="Fang Y."/>
            <person name="Donnelly M.J."/>
            <person name="Kadowaki T."/>
            <person name="McGarry J.W."/>
            <person name="Darby A.C."/>
            <person name="Makepeace B.L."/>
        </authorList>
    </citation>
    <scope>NUCLEOTIDE SEQUENCE [LARGE SCALE GENOMIC DNA]</scope>
    <source>
        <strain evidence="15">UoL-UT</strain>
    </source>
</reference>
<dbReference type="PANTHER" id="PTHR13417:SF2">
    <property type="entry name" value="E3 UBIQUITIN-PROTEIN LIGASE RNF146"/>
    <property type="match status" value="1"/>
</dbReference>
<dbReference type="GO" id="GO:0005829">
    <property type="term" value="C:cytosol"/>
    <property type="evidence" value="ECO:0007669"/>
    <property type="project" value="UniProtKB-SubCell"/>
</dbReference>
<dbReference type="InterPro" id="IPR027370">
    <property type="entry name" value="Znf-RING_euk"/>
</dbReference>
<evidence type="ECO:0000256" key="6">
    <source>
        <dbReference type="ARBA" id="ARBA00022723"/>
    </source>
</evidence>
<keyword evidence="7 10" id="KW-0863">Zinc-finger</keyword>
<dbReference type="InterPro" id="IPR017907">
    <property type="entry name" value="Znf_RING_CS"/>
</dbReference>
<keyword evidence="3 11" id="KW-0963">Cytoplasm</keyword>
<dbReference type="InterPro" id="IPR001841">
    <property type="entry name" value="Znf_RING"/>
</dbReference>
<dbReference type="EMBL" id="NCKV01000693">
    <property type="protein sequence ID" value="RWS29977.1"/>
    <property type="molecule type" value="Genomic_DNA"/>
</dbReference>
<evidence type="ECO:0000256" key="12">
    <source>
        <dbReference type="SAM" id="MobiDB-lite"/>
    </source>
</evidence>
<dbReference type="GO" id="GO:0008270">
    <property type="term" value="F:zinc ion binding"/>
    <property type="evidence" value="ECO:0007669"/>
    <property type="project" value="UniProtKB-UniRule"/>
</dbReference>
<dbReference type="AlphaFoldDB" id="A0A443SR35"/>
<dbReference type="Gene3D" id="3.30.40.10">
    <property type="entry name" value="Zinc/RING finger domain, C3HC4 (zinc finger)"/>
    <property type="match status" value="1"/>
</dbReference>
<dbReference type="SUPFAM" id="SSF57850">
    <property type="entry name" value="RING/U-box"/>
    <property type="match status" value="1"/>
</dbReference>
<evidence type="ECO:0000256" key="5">
    <source>
        <dbReference type="ARBA" id="ARBA00022687"/>
    </source>
</evidence>
<dbReference type="SUPFAM" id="SSF117839">
    <property type="entry name" value="WWE domain"/>
    <property type="match status" value="1"/>
</dbReference>
<keyword evidence="8 11" id="KW-0833">Ubl conjugation pathway</keyword>
<evidence type="ECO:0000256" key="2">
    <source>
        <dbReference type="ARBA" id="ARBA00004514"/>
    </source>
</evidence>
<dbReference type="PANTHER" id="PTHR13417">
    <property type="entry name" value="E3 UBIQUITIN-PROTEIN LIGASE RNF146"/>
    <property type="match status" value="1"/>
</dbReference>
<comment type="caution">
    <text evidence="15">The sequence shown here is derived from an EMBL/GenBank/DDBJ whole genome shotgun (WGS) entry which is preliminary data.</text>
</comment>
<evidence type="ECO:0000256" key="1">
    <source>
        <dbReference type="ARBA" id="ARBA00000900"/>
    </source>
</evidence>
<dbReference type="PROSITE" id="PS50089">
    <property type="entry name" value="ZF_RING_2"/>
    <property type="match status" value="1"/>
</dbReference>
<evidence type="ECO:0000256" key="8">
    <source>
        <dbReference type="ARBA" id="ARBA00022786"/>
    </source>
</evidence>
<evidence type="ECO:0000256" key="3">
    <source>
        <dbReference type="ARBA" id="ARBA00022490"/>
    </source>
</evidence>
<dbReference type="UniPathway" id="UPA00143"/>
<dbReference type="InterPro" id="IPR033509">
    <property type="entry name" value="RNF146"/>
</dbReference>
<dbReference type="VEuPathDB" id="VectorBase:LDEU002063"/>
<name>A0A443SR35_9ACAR</name>
<dbReference type="GO" id="GO:0005634">
    <property type="term" value="C:nucleus"/>
    <property type="evidence" value="ECO:0007669"/>
    <property type="project" value="TreeGrafter"/>
</dbReference>
<evidence type="ECO:0000256" key="10">
    <source>
        <dbReference type="PROSITE-ProRule" id="PRU00175"/>
    </source>
</evidence>
<proteinExistence type="predicted"/>
<dbReference type="SMART" id="SM00678">
    <property type="entry name" value="WWE"/>
    <property type="match status" value="1"/>
</dbReference>
<dbReference type="GO" id="GO:0051865">
    <property type="term" value="P:protein autoubiquitination"/>
    <property type="evidence" value="ECO:0007669"/>
    <property type="project" value="UniProtKB-UniRule"/>
</dbReference>
<dbReference type="InterPro" id="IPR044110">
    <property type="entry name" value="RING-HC_RNF146"/>
</dbReference>
<evidence type="ECO:0000259" key="13">
    <source>
        <dbReference type="PROSITE" id="PS50089"/>
    </source>
</evidence>
<sequence length="214" mass="24763">MDSHCCICLQKFVNPVKLFCGHTFCFLCVKGAANVNKRCAVCRNEIPENYFEKPVLVNVNCVEAPMFDNEYQWFYEGRDGWWLYDKRTGKQLETAFKNGTKRCELLIAGFLYVIDFEASLQYRRNEPHRKRRIKRDHPDNRCTKGVAGIRILPQASQPIPETESEDTKLSDESCTESSSTNVQTNVASNVEDELSSQLNESLTLNRRDYHETFL</sequence>
<evidence type="ECO:0000259" key="14">
    <source>
        <dbReference type="PROSITE" id="PS50918"/>
    </source>
</evidence>
<evidence type="ECO:0000256" key="9">
    <source>
        <dbReference type="ARBA" id="ARBA00022833"/>
    </source>
</evidence>
<comment type="function">
    <text evidence="11">E3 ubiquitin-protein ligase that specifically binds poly-ADP-ribosylated proteins and mediates their ubiquitination and subsequent degradation.</text>
</comment>
<dbReference type="GO" id="GO:0016055">
    <property type="term" value="P:Wnt signaling pathway"/>
    <property type="evidence" value="ECO:0007669"/>
    <property type="project" value="UniProtKB-KW"/>
</dbReference>
<dbReference type="InterPro" id="IPR013083">
    <property type="entry name" value="Znf_RING/FYVE/PHD"/>
</dbReference>
<dbReference type="GO" id="GO:0072572">
    <property type="term" value="F:poly-ADP-D-ribose binding"/>
    <property type="evidence" value="ECO:0007669"/>
    <property type="project" value="UniProtKB-UniRule"/>
</dbReference>
<dbReference type="InterPro" id="IPR018123">
    <property type="entry name" value="WWE-dom_subgr"/>
</dbReference>
<comment type="pathway">
    <text evidence="11">Protein modification; protein ubiquitination.</text>
</comment>
<comment type="domain">
    <text evidence="11">The WWE domain mediates non-covalent poly(ADP-ribose)-binding.</text>
</comment>
<keyword evidence="16" id="KW-1185">Reference proteome</keyword>